<dbReference type="InterPro" id="IPR013149">
    <property type="entry name" value="ADH-like_C"/>
</dbReference>
<dbReference type="InterPro" id="IPR036291">
    <property type="entry name" value="NAD(P)-bd_dom_sf"/>
</dbReference>
<proteinExistence type="predicted"/>
<dbReference type="PANTHER" id="PTHR48106">
    <property type="entry name" value="QUINONE OXIDOREDUCTASE PIG3-RELATED"/>
    <property type="match status" value="1"/>
</dbReference>
<feature type="domain" description="Alcohol dehydrogenase-like C-terminal" evidence="3">
    <location>
        <begin position="1"/>
        <end position="89"/>
    </location>
</feature>
<gene>
    <name evidence="4" type="ORF">PEVE_00024102</name>
</gene>
<accession>A0ABN8SN86</accession>
<dbReference type="Gene3D" id="3.40.50.720">
    <property type="entry name" value="NAD(P)-binding Rossmann-like Domain"/>
    <property type="match status" value="1"/>
</dbReference>
<dbReference type="PANTHER" id="PTHR48106:SF18">
    <property type="entry name" value="QUINONE OXIDOREDUCTASE PIG3"/>
    <property type="match status" value="1"/>
</dbReference>
<keyword evidence="5" id="KW-1185">Reference proteome</keyword>
<evidence type="ECO:0000256" key="1">
    <source>
        <dbReference type="ARBA" id="ARBA00022857"/>
    </source>
</evidence>
<evidence type="ECO:0000313" key="4">
    <source>
        <dbReference type="EMBL" id="CAH3192534.1"/>
    </source>
</evidence>
<evidence type="ECO:0000313" key="5">
    <source>
        <dbReference type="Proteomes" id="UP001159427"/>
    </source>
</evidence>
<evidence type="ECO:0000256" key="2">
    <source>
        <dbReference type="ARBA" id="ARBA00023002"/>
    </source>
</evidence>
<dbReference type="EMBL" id="CALNXI010003212">
    <property type="protein sequence ID" value="CAH3192534.1"/>
    <property type="molecule type" value="Genomic_DNA"/>
</dbReference>
<comment type="caution">
    <text evidence="4">The sequence shown here is derived from an EMBL/GenBank/DDBJ whole genome shotgun (WGS) entry which is preliminary data.</text>
</comment>
<name>A0ABN8SN86_9CNID</name>
<reference evidence="4 5" key="1">
    <citation type="submission" date="2022-05" db="EMBL/GenBank/DDBJ databases">
        <authorList>
            <consortium name="Genoscope - CEA"/>
            <person name="William W."/>
        </authorList>
    </citation>
    <scope>NUCLEOTIDE SEQUENCE [LARGE SCALE GENOMIC DNA]</scope>
</reference>
<keyword evidence="1" id="KW-0521">NADP</keyword>
<dbReference type="SUPFAM" id="SSF51735">
    <property type="entry name" value="NAD(P)-binding Rossmann-fold domains"/>
    <property type="match status" value="1"/>
</dbReference>
<dbReference type="Pfam" id="PF00107">
    <property type="entry name" value="ADH_zinc_N"/>
    <property type="match status" value="1"/>
</dbReference>
<dbReference type="Proteomes" id="UP001159427">
    <property type="component" value="Unassembled WGS sequence"/>
</dbReference>
<evidence type="ECO:0000259" key="3">
    <source>
        <dbReference type="Pfam" id="PF00107"/>
    </source>
</evidence>
<keyword evidence="2" id="KW-0560">Oxidoreductase</keyword>
<organism evidence="4 5">
    <name type="scientific">Porites evermanni</name>
    <dbReference type="NCBI Taxonomy" id="104178"/>
    <lineage>
        <taxon>Eukaryota</taxon>
        <taxon>Metazoa</taxon>
        <taxon>Cnidaria</taxon>
        <taxon>Anthozoa</taxon>
        <taxon>Hexacorallia</taxon>
        <taxon>Scleractinia</taxon>
        <taxon>Fungiina</taxon>
        <taxon>Poritidae</taxon>
        <taxon>Porites</taxon>
    </lineage>
</organism>
<protein>
    <recommendedName>
        <fullName evidence="3">Alcohol dehydrogenase-like C-terminal domain-containing protein</fullName>
    </recommendedName>
</protein>
<feature type="non-terminal residue" evidence="4">
    <location>
        <position position="90"/>
    </location>
</feature>
<sequence>MAESLGAEGGFDYKTGNFSSWVENVTNGRGANVILDCVGSSFWEQNIKSLAVDGRWILYGLLGGSNVSGDLLRDILRKRASLIGTTLRSR</sequence>